<accession>A0A1Y0SX86</accession>
<protein>
    <recommendedName>
        <fullName evidence="1">SH3 fold domain-containing protein</fullName>
    </recommendedName>
</protein>
<sequence>MSTAITEIQIGQRFSFEVYPSAILGNNFKDVTLEGFISPSMAQAFGEDIYSKHSNCYRTLPTTVPNDPLKYNWMRVKHQNGQFSILGVPYVRPDSVQVSTQGVLNLRFDGVNQTDQTRILEALSANGYKPTVNLLTQQ</sequence>
<proteinExistence type="predicted"/>
<gene>
    <name evidence="2" type="ORF">NOXIFER_43</name>
</gene>
<dbReference type="InterPro" id="IPR046907">
    <property type="entry name" value="SH3DP"/>
</dbReference>
<evidence type="ECO:0000313" key="2">
    <source>
        <dbReference type="EMBL" id="ARV77214.1"/>
    </source>
</evidence>
<keyword evidence="3" id="KW-1185">Reference proteome</keyword>
<dbReference type="OrthoDB" id="24443at10239"/>
<reference evidence="2 3" key="1">
    <citation type="submission" date="2017-05" db="EMBL/GenBank/DDBJ databases">
        <authorList>
            <person name="Song R."/>
            <person name="Chenine A.L."/>
            <person name="Ruprecht R.M."/>
        </authorList>
    </citation>
    <scope>NUCLEOTIDE SEQUENCE [LARGE SCALE GENOMIC DNA]</scope>
</reference>
<feature type="domain" description="SH3 fold" evidence="1">
    <location>
        <begin position="8"/>
        <end position="129"/>
    </location>
</feature>
<evidence type="ECO:0000259" key="1">
    <source>
        <dbReference type="Pfam" id="PF20287"/>
    </source>
</evidence>
<dbReference type="EMBL" id="MF063068">
    <property type="protein sequence ID" value="ARV77214.1"/>
    <property type="molecule type" value="Genomic_DNA"/>
</dbReference>
<organism evidence="2 3">
    <name type="scientific">Pseudomonas phage Noxifer</name>
    <dbReference type="NCBI Taxonomy" id="2006684"/>
    <lineage>
        <taxon>Viruses</taxon>
        <taxon>Duplodnaviria</taxon>
        <taxon>Heunggongvirae</taxon>
        <taxon>Uroviricota</taxon>
        <taxon>Caudoviricetes</taxon>
        <taxon>Chimalliviridae</taxon>
        <taxon>Noxifervirus</taxon>
        <taxon>Noxifervirus noxifer</taxon>
    </lineage>
</organism>
<evidence type="ECO:0000313" key="3">
    <source>
        <dbReference type="Proteomes" id="UP000224829"/>
    </source>
</evidence>
<dbReference type="Pfam" id="PF20287">
    <property type="entry name" value="SH3DP"/>
    <property type="match status" value="1"/>
</dbReference>
<dbReference type="Proteomes" id="UP000224829">
    <property type="component" value="Segment"/>
</dbReference>
<name>A0A1Y0SX86_9CAUD</name>